<dbReference type="InterPro" id="IPR000719">
    <property type="entry name" value="Prot_kinase_dom"/>
</dbReference>
<organism evidence="7 8">
    <name type="scientific">Aegilops tauschii subsp. strangulata</name>
    <name type="common">Goatgrass</name>
    <dbReference type="NCBI Taxonomy" id="200361"/>
    <lineage>
        <taxon>Eukaryota</taxon>
        <taxon>Viridiplantae</taxon>
        <taxon>Streptophyta</taxon>
        <taxon>Embryophyta</taxon>
        <taxon>Tracheophyta</taxon>
        <taxon>Spermatophyta</taxon>
        <taxon>Magnoliopsida</taxon>
        <taxon>Liliopsida</taxon>
        <taxon>Poales</taxon>
        <taxon>Poaceae</taxon>
        <taxon>BOP clade</taxon>
        <taxon>Pooideae</taxon>
        <taxon>Triticodae</taxon>
        <taxon>Triticeae</taxon>
        <taxon>Triticinae</taxon>
        <taxon>Aegilops</taxon>
    </lineage>
</organism>
<dbReference type="EnsemblPlants" id="AET1Gv20198800.3">
    <property type="protein sequence ID" value="AET1Gv20198800.3"/>
    <property type="gene ID" value="AET1Gv20198800"/>
</dbReference>
<dbReference type="GO" id="GO:0004674">
    <property type="term" value="F:protein serine/threonine kinase activity"/>
    <property type="evidence" value="ECO:0007669"/>
    <property type="project" value="UniProtKB-KW"/>
</dbReference>
<dbReference type="Proteomes" id="UP000015105">
    <property type="component" value="Chromosome 1D"/>
</dbReference>
<dbReference type="SUPFAM" id="SSF56112">
    <property type="entry name" value="Protein kinase-like (PK-like)"/>
    <property type="match status" value="1"/>
</dbReference>
<keyword evidence="8" id="KW-1185">Reference proteome</keyword>
<evidence type="ECO:0000313" key="7">
    <source>
        <dbReference type="EnsemblPlants" id="AET1Gv20198800.3"/>
    </source>
</evidence>
<reference evidence="7" key="4">
    <citation type="submission" date="2019-03" db="UniProtKB">
        <authorList>
            <consortium name="EnsemblPlants"/>
        </authorList>
    </citation>
    <scope>IDENTIFICATION</scope>
</reference>
<evidence type="ECO:0000313" key="8">
    <source>
        <dbReference type="Proteomes" id="UP000015105"/>
    </source>
</evidence>
<evidence type="ECO:0000256" key="3">
    <source>
        <dbReference type="ARBA" id="ARBA00022741"/>
    </source>
</evidence>
<dbReference type="GO" id="GO:0007165">
    <property type="term" value="P:signal transduction"/>
    <property type="evidence" value="ECO:0007669"/>
    <property type="project" value="TreeGrafter"/>
</dbReference>
<dbReference type="GO" id="GO:0005524">
    <property type="term" value="F:ATP binding"/>
    <property type="evidence" value="ECO:0007669"/>
    <property type="project" value="UniProtKB-KW"/>
</dbReference>
<evidence type="ECO:0000256" key="2">
    <source>
        <dbReference type="ARBA" id="ARBA00022679"/>
    </source>
</evidence>
<reference evidence="7" key="5">
    <citation type="journal article" date="2021" name="G3 (Bethesda)">
        <title>Aegilops tauschii genome assembly Aet v5.0 features greater sequence contiguity and improved annotation.</title>
        <authorList>
            <person name="Wang L."/>
            <person name="Zhu T."/>
            <person name="Rodriguez J.C."/>
            <person name="Deal K.R."/>
            <person name="Dubcovsky J."/>
            <person name="McGuire P.E."/>
            <person name="Lux T."/>
            <person name="Spannagl M."/>
            <person name="Mayer K.F.X."/>
            <person name="Baldrich P."/>
            <person name="Meyers B.C."/>
            <person name="Huo N."/>
            <person name="Gu Y.Q."/>
            <person name="Zhou H."/>
            <person name="Devos K.M."/>
            <person name="Bennetzen J.L."/>
            <person name="Unver T."/>
            <person name="Budak H."/>
            <person name="Gulick P.J."/>
            <person name="Galiba G."/>
            <person name="Kalapos B."/>
            <person name="Nelson D.R."/>
            <person name="Li P."/>
            <person name="You F.M."/>
            <person name="Luo M.C."/>
            <person name="Dvorak J."/>
        </authorList>
    </citation>
    <scope>NUCLEOTIDE SEQUENCE [LARGE SCALE GENOMIC DNA]</scope>
    <source>
        <strain evidence="7">cv. AL8/78</strain>
    </source>
</reference>
<reference evidence="8" key="2">
    <citation type="journal article" date="2017" name="Nat. Plants">
        <title>The Aegilops tauschii genome reveals multiple impacts of transposons.</title>
        <authorList>
            <person name="Zhao G."/>
            <person name="Zou C."/>
            <person name="Li K."/>
            <person name="Wang K."/>
            <person name="Li T."/>
            <person name="Gao L."/>
            <person name="Zhang X."/>
            <person name="Wang H."/>
            <person name="Yang Z."/>
            <person name="Liu X."/>
            <person name="Jiang W."/>
            <person name="Mao L."/>
            <person name="Kong X."/>
            <person name="Jiao Y."/>
            <person name="Jia J."/>
        </authorList>
    </citation>
    <scope>NUCLEOTIDE SEQUENCE [LARGE SCALE GENOMIC DNA]</scope>
    <source>
        <strain evidence="8">cv. AL8/78</strain>
    </source>
</reference>
<keyword evidence="2" id="KW-0808">Transferase</keyword>
<proteinExistence type="predicted"/>
<dbReference type="AlphaFoldDB" id="A0A452XX38"/>
<name>A0A452XX38_AEGTS</name>
<feature type="domain" description="Protein kinase" evidence="6">
    <location>
        <begin position="1"/>
        <end position="62"/>
    </location>
</feature>
<keyword evidence="4" id="KW-0418">Kinase</keyword>
<dbReference type="PANTHER" id="PTHR43895:SF57">
    <property type="entry name" value="NON-SPECIFIC SERINE_THREONINE PROTEIN KINASE"/>
    <property type="match status" value="1"/>
</dbReference>
<dbReference type="Gramene" id="AET1Gv20198800.3">
    <property type="protein sequence ID" value="AET1Gv20198800.3"/>
    <property type="gene ID" value="AET1Gv20198800"/>
</dbReference>
<sequence>MLIGQLPFDDRNMVVLYQKIFKADTKIPEWLSPGAQNLLKRILEPNPMKRINMAEIKLHEWFQKDYIPVGPYDDDDDDVRHGAILPVKQVWQDDTNCIMLKTNLCPNIGKYTTYL</sequence>
<evidence type="ECO:0000256" key="1">
    <source>
        <dbReference type="ARBA" id="ARBA00022527"/>
    </source>
</evidence>
<keyword evidence="3" id="KW-0547">Nucleotide-binding</keyword>
<reference evidence="7" key="3">
    <citation type="journal article" date="2017" name="Nature">
        <title>Genome sequence of the progenitor of the wheat D genome Aegilops tauschii.</title>
        <authorList>
            <person name="Luo M.C."/>
            <person name="Gu Y.Q."/>
            <person name="Puiu D."/>
            <person name="Wang H."/>
            <person name="Twardziok S.O."/>
            <person name="Deal K.R."/>
            <person name="Huo N."/>
            <person name="Zhu T."/>
            <person name="Wang L."/>
            <person name="Wang Y."/>
            <person name="McGuire P.E."/>
            <person name="Liu S."/>
            <person name="Long H."/>
            <person name="Ramasamy R.K."/>
            <person name="Rodriguez J.C."/>
            <person name="Van S.L."/>
            <person name="Yuan L."/>
            <person name="Wang Z."/>
            <person name="Xia Z."/>
            <person name="Xiao L."/>
            <person name="Anderson O.D."/>
            <person name="Ouyang S."/>
            <person name="Liang Y."/>
            <person name="Zimin A.V."/>
            <person name="Pertea G."/>
            <person name="Qi P."/>
            <person name="Bennetzen J.L."/>
            <person name="Dai X."/>
            <person name="Dawson M.W."/>
            <person name="Muller H.G."/>
            <person name="Kugler K."/>
            <person name="Rivarola-Duarte L."/>
            <person name="Spannagl M."/>
            <person name="Mayer K.F.X."/>
            <person name="Lu F.H."/>
            <person name="Bevan M.W."/>
            <person name="Leroy P."/>
            <person name="Li P."/>
            <person name="You F.M."/>
            <person name="Sun Q."/>
            <person name="Liu Z."/>
            <person name="Lyons E."/>
            <person name="Wicker T."/>
            <person name="Salzberg S.L."/>
            <person name="Devos K.M."/>
            <person name="Dvorak J."/>
        </authorList>
    </citation>
    <scope>NUCLEOTIDE SEQUENCE [LARGE SCALE GENOMIC DNA]</scope>
    <source>
        <strain evidence="7">cv. AL8/78</strain>
    </source>
</reference>
<dbReference type="InterPro" id="IPR011009">
    <property type="entry name" value="Kinase-like_dom_sf"/>
</dbReference>
<keyword evidence="5" id="KW-0067">ATP-binding</keyword>
<dbReference type="PROSITE" id="PS50011">
    <property type="entry name" value="PROTEIN_KINASE_DOM"/>
    <property type="match status" value="1"/>
</dbReference>
<keyword evidence="1" id="KW-0723">Serine/threonine-protein kinase</keyword>
<reference evidence="8" key="1">
    <citation type="journal article" date="2014" name="Science">
        <title>Ancient hybridizations among the ancestral genomes of bread wheat.</title>
        <authorList>
            <consortium name="International Wheat Genome Sequencing Consortium,"/>
            <person name="Marcussen T."/>
            <person name="Sandve S.R."/>
            <person name="Heier L."/>
            <person name="Spannagl M."/>
            <person name="Pfeifer M."/>
            <person name="Jakobsen K.S."/>
            <person name="Wulff B.B."/>
            <person name="Steuernagel B."/>
            <person name="Mayer K.F."/>
            <person name="Olsen O.A."/>
        </authorList>
    </citation>
    <scope>NUCLEOTIDE SEQUENCE [LARGE SCALE GENOMIC DNA]</scope>
    <source>
        <strain evidence="8">cv. AL8/78</strain>
    </source>
</reference>
<dbReference type="PANTHER" id="PTHR43895">
    <property type="entry name" value="CALCIUM/CALMODULIN-DEPENDENT PROTEIN KINASE KINASE-RELATED"/>
    <property type="match status" value="1"/>
</dbReference>
<protein>
    <recommendedName>
        <fullName evidence="6">Protein kinase domain-containing protein</fullName>
    </recommendedName>
</protein>
<accession>A0A452XX38</accession>
<evidence type="ECO:0000256" key="4">
    <source>
        <dbReference type="ARBA" id="ARBA00022777"/>
    </source>
</evidence>
<evidence type="ECO:0000259" key="6">
    <source>
        <dbReference type="PROSITE" id="PS50011"/>
    </source>
</evidence>
<evidence type="ECO:0000256" key="5">
    <source>
        <dbReference type="ARBA" id="ARBA00022840"/>
    </source>
</evidence>
<dbReference type="Gene3D" id="1.10.510.10">
    <property type="entry name" value="Transferase(Phosphotransferase) domain 1"/>
    <property type="match status" value="1"/>
</dbReference>